<name>A0A238LEJ1_9RHOB</name>
<dbReference type="RefSeq" id="WP_093992335.1">
    <property type="nucleotide sequence ID" value="NZ_FXZK01000004.1"/>
</dbReference>
<dbReference type="Proteomes" id="UP000201613">
    <property type="component" value="Unassembled WGS sequence"/>
</dbReference>
<feature type="transmembrane region" description="Helical" evidence="1">
    <location>
        <begin position="21"/>
        <end position="43"/>
    </location>
</feature>
<dbReference type="AlphaFoldDB" id="A0A238LEJ1"/>
<sequence>MVTSWLIGRGRVASGVRPSWLAAWGLVAFDFAALLAVFALIFPPLMSYVYAAQPGALATVAIMFMVFFVPMQLVLITASIWASKSRWQDRPEKEDVR</sequence>
<proteinExistence type="predicted"/>
<feature type="transmembrane region" description="Helical" evidence="1">
    <location>
        <begin position="55"/>
        <end position="82"/>
    </location>
</feature>
<protein>
    <submittedName>
        <fullName evidence="2">Uncharacterized protein</fullName>
    </submittedName>
</protein>
<keyword evidence="1" id="KW-0812">Transmembrane</keyword>
<evidence type="ECO:0000313" key="2">
    <source>
        <dbReference type="EMBL" id="SMY08127.1"/>
    </source>
</evidence>
<keyword evidence="1" id="KW-1133">Transmembrane helix</keyword>
<dbReference type="EMBL" id="FXZK01000004">
    <property type="protein sequence ID" value="SMY08127.1"/>
    <property type="molecule type" value="Genomic_DNA"/>
</dbReference>
<evidence type="ECO:0000313" key="3">
    <source>
        <dbReference type="Proteomes" id="UP000201613"/>
    </source>
</evidence>
<accession>A0A238LEJ1</accession>
<gene>
    <name evidence="2" type="ORF">LOM8899_02276</name>
</gene>
<keyword evidence="1" id="KW-0472">Membrane</keyword>
<dbReference type="OrthoDB" id="7652294at2"/>
<organism evidence="2 3">
    <name type="scientific">Flavimaricola marinus</name>
    <dbReference type="NCBI Taxonomy" id="1819565"/>
    <lineage>
        <taxon>Bacteria</taxon>
        <taxon>Pseudomonadati</taxon>
        <taxon>Pseudomonadota</taxon>
        <taxon>Alphaproteobacteria</taxon>
        <taxon>Rhodobacterales</taxon>
        <taxon>Paracoccaceae</taxon>
        <taxon>Flavimaricola</taxon>
    </lineage>
</organism>
<keyword evidence="3" id="KW-1185">Reference proteome</keyword>
<reference evidence="2 3" key="1">
    <citation type="submission" date="2017-05" db="EMBL/GenBank/DDBJ databases">
        <authorList>
            <person name="Song R."/>
            <person name="Chenine A.L."/>
            <person name="Ruprecht R.M."/>
        </authorList>
    </citation>
    <scope>NUCLEOTIDE SEQUENCE [LARGE SCALE GENOMIC DNA]</scope>
    <source>
        <strain evidence="2 3">CECT 8899</strain>
    </source>
</reference>
<evidence type="ECO:0000256" key="1">
    <source>
        <dbReference type="SAM" id="Phobius"/>
    </source>
</evidence>